<accession>A0A512PAI4</accession>
<dbReference type="EMBL" id="BKAL01000002">
    <property type="protein sequence ID" value="GEP68208.1"/>
    <property type="molecule type" value="Genomic_DNA"/>
</dbReference>
<dbReference type="Proteomes" id="UP000321798">
    <property type="component" value="Unassembled WGS sequence"/>
</dbReference>
<name>A0A512PAI4_9CELL</name>
<dbReference type="AlphaFoldDB" id="A0A512PAI4"/>
<protein>
    <submittedName>
        <fullName evidence="4">MBL fold metallo-hydrolase</fullName>
    </submittedName>
</protein>
<evidence type="ECO:0000256" key="1">
    <source>
        <dbReference type="ARBA" id="ARBA00022801"/>
    </source>
</evidence>
<dbReference type="SUPFAM" id="SSF56281">
    <property type="entry name" value="Metallo-hydrolase/oxidoreductase"/>
    <property type="match status" value="1"/>
</dbReference>
<dbReference type="GO" id="GO:0016787">
    <property type="term" value="F:hydrolase activity"/>
    <property type="evidence" value="ECO:0007669"/>
    <property type="project" value="UniProtKB-KW"/>
</dbReference>
<dbReference type="GO" id="GO:0004521">
    <property type="term" value="F:RNA endonuclease activity"/>
    <property type="evidence" value="ECO:0007669"/>
    <property type="project" value="TreeGrafter"/>
</dbReference>
<keyword evidence="5" id="KW-1185">Reference proteome</keyword>
<dbReference type="Pfam" id="PF07521">
    <property type="entry name" value="RMMBL"/>
    <property type="match status" value="1"/>
</dbReference>
<dbReference type="Gene3D" id="3.60.15.10">
    <property type="entry name" value="Ribonuclease Z/Hydroxyacylglutathione hydrolase-like"/>
    <property type="match status" value="1"/>
</dbReference>
<dbReference type="InterPro" id="IPR022712">
    <property type="entry name" value="Beta_Casp"/>
</dbReference>
<dbReference type="InterPro" id="IPR011108">
    <property type="entry name" value="RMMBL"/>
</dbReference>
<dbReference type="InterPro" id="IPR050698">
    <property type="entry name" value="MBL"/>
</dbReference>
<evidence type="ECO:0000313" key="4">
    <source>
        <dbReference type="EMBL" id="GEP68208.1"/>
    </source>
</evidence>
<dbReference type="Pfam" id="PF00753">
    <property type="entry name" value="Lactamase_B"/>
    <property type="match status" value="1"/>
</dbReference>
<gene>
    <name evidence="4" type="ORF">CSO01_09230</name>
</gene>
<sequence>MQRPTLTFLGAAGTVTGSKFLFDTGGARLLVDCGMFQGEQVWRRRNWEPSPVDPASIDAVVLTHAHLDHCGWLPVLARDGFTGPVLCTPDTARLAAIVMRDAAHVQEADAEHAETHGFSKHSPALPLYRADDAERAVALLHPVDGPAPLPGGASVRLRSAGHILGSAFAELDLSGTRVMVSGDVGRPGHALLLPPQTPADADVVLVESTYGGRTHDDDAHESLVRAITTTAHRGGTVLIPAFAVDRTAVLLLTLAALEREERIPHLPVYVDSPMALRALEVYRDAIARHDPQIRPEIGTAEHLFAPRHLQLMSTREESEQLNRPDRTCIVISASGMATGGRVLHHLAAQLPDRRNTVVLTGFQVPGTRGWALAEGARQIKIHGRYVPVEADVVVAGGFSAHADADQLVAWLRAMAAPETAYVVHGEQSAADTFARRLGDELGWNAVVPRHHEKVLLPAADEHKAA</sequence>
<dbReference type="SMART" id="SM00849">
    <property type="entry name" value="Lactamase_B"/>
    <property type="match status" value="1"/>
</dbReference>
<feature type="domain" description="Metallo-beta-lactamase" evidence="2">
    <location>
        <begin position="16"/>
        <end position="232"/>
    </location>
</feature>
<proteinExistence type="predicted"/>
<feature type="domain" description="Beta-Casp" evidence="3">
    <location>
        <begin position="247"/>
        <end position="372"/>
    </location>
</feature>
<dbReference type="InterPro" id="IPR001279">
    <property type="entry name" value="Metallo-B-lactamas"/>
</dbReference>
<dbReference type="RefSeq" id="WP_146951941.1">
    <property type="nucleotide sequence ID" value="NZ_BAABBJ010000015.1"/>
</dbReference>
<reference evidence="4 5" key="1">
    <citation type="submission" date="2019-07" db="EMBL/GenBank/DDBJ databases">
        <title>Whole genome shotgun sequence of Cellulomonas soli NBRC 109434.</title>
        <authorList>
            <person name="Hosoyama A."/>
            <person name="Uohara A."/>
            <person name="Ohji S."/>
            <person name="Ichikawa N."/>
        </authorList>
    </citation>
    <scope>NUCLEOTIDE SEQUENCE [LARGE SCALE GENOMIC DNA]</scope>
    <source>
        <strain evidence="4 5">NBRC 109434</strain>
    </source>
</reference>
<dbReference type="SMART" id="SM01027">
    <property type="entry name" value="Beta-Casp"/>
    <property type="match status" value="1"/>
</dbReference>
<dbReference type="InterPro" id="IPR036866">
    <property type="entry name" value="RibonucZ/Hydroxyglut_hydro"/>
</dbReference>
<keyword evidence="1 4" id="KW-0378">Hydrolase</keyword>
<comment type="caution">
    <text evidence="4">The sequence shown here is derived from an EMBL/GenBank/DDBJ whole genome shotgun (WGS) entry which is preliminary data.</text>
</comment>
<dbReference type="Gene3D" id="3.40.50.10890">
    <property type="match status" value="1"/>
</dbReference>
<dbReference type="Pfam" id="PF10996">
    <property type="entry name" value="Beta-Casp"/>
    <property type="match status" value="1"/>
</dbReference>
<evidence type="ECO:0000259" key="2">
    <source>
        <dbReference type="SMART" id="SM00849"/>
    </source>
</evidence>
<dbReference type="PANTHER" id="PTHR11203:SF37">
    <property type="entry name" value="INTEGRATOR COMPLEX SUBUNIT 11"/>
    <property type="match status" value="1"/>
</dbReference>
<dbReference type="CDD" id="cd16295">
    <property type="entry name" value="TTHA0252-CPSF-like_MBL-fold"/>
    <property type="match status" value="1"/>
</dbReference>
<organism evidence="4 5">
    <name type="scientific">Cellulomonas soli</name>
    <dbReference type="NCBI Taxonomy" id="931535"/>
    <lineage>
        <taxon>Bacteria</taxon>
        <taxon>Bacillati</taxon>
        <taxon>Actinomycetota</taxon>
        <taxon>Actinomycetes</taxon>
        <taxon>Micrococcales</taxon>
        <taxon>Cellulomonadaceae</taxon>
        <taxon>Cellulomonas</taxon>
    </lineage>
</organism>
<evidence type="ECO:0000259" key="3">
    <source>
        <dbReference type="SMART" id="SM01027"/>
    </source>
</evidence>
<evidence type="ECO:0000313" key="5">
    <source>
        <dbReference type="Proteomes" id="UP000321798"/>
    </source>
</evidence>
<dbReference type="OrthoDB" id="2971563at2"/>
<dbReference type="PANTHER" id="PTHR11203">
    <property type="entry name" value="CLEAVAGE AND POLYADENYLATION SPECIFICITY FACTOR FAMILY MEMBER"/>
    <property type="match status" value="1"/>
</dbReference>